<dbReference type="PANTHER" id="PTHR33048:SF152">
    <property type="entry name" value="INTEGRAL MEMBRANE PROTEIN"/>
    <property type="match status" value="1"/>
</dbReference>
<evidence type="ECO:0000256" key="5">
    <source>
        <dbReference type="ARBA" id="ARBA00038359"/>
    </source>
</evidence>
<dbReference type="AlphaFoldDB" id="A0A5N6TJU2"/>
<feature type="transmembrane region" description="Helical" evidence="7">
    <location>
        <begin position="39"/>
        <end position="64"/>
    </location>
</feature>
<dbReference type="InterPro" id="IPR052337">
    <property type="entry name" value="SAT4-like"/>
</dbReference>
<dbReference type="Proteomes" id="UP000325780">
    <property type="component" value="Unassembled WGS sequence"/>
</dbReference>
<protein>
    <recommendedName>
        <fullName evidence="8">Rhodopsin domain-containing protein</fullName>
    </recommendedName>
</protein>
<sequence length="371" mass="42090">MAADSLTIETFTEFAIGMCFLTVRLYARIKYLGIQGLQIEDAFAVLAMVFWTMMTIIIHLLGIFGNNIGLNYETAMQVPESKVPDLVLGSKLAFMNWIWYLCYIWCLKGVLLCLYNKLTEGTFWKRLVHIASGFCLATWLACMLTHICICTPIPRNWQIKPYAGDNCTVRKPNYIVIATLNVLSDLVVLLVPIPVLLKLQIPLPRKLILIFLFSSGIFVIICSILRAYYSLKSLSTLSIALGWADRECFVAAIVASLPGIKPLFRNTRWLGSSNRNRSTDKQSSRYPGSYPQKFRGSSKTYVSSHSRDTDRFELLDHQGRSSAQKKLSTVESQESILPKDERAVQESQQGIKVTRELILEHERPDAVPRHR</sequence>
<dbReference type="PANTHER" id="PTHR33048">
    <property type="entry name" value="PTH11-LIKE INTEGRAL MEMBRANE PROTEIN (AFU_ORTHOLOGUE AFUA_5G11245)"/>
    <property type="match status" value="1"/>
</dbReference>
<feature type="domain" description="Rhodopsin" evidence="8">
    <location>
        <begin position="23"/>
        <end position="265"/>
    </location>
</feature>
<evidence type="ECO:0000256" key="3">
    <source>
        <dbReference type="ARBA" id="ARBA00022989"/>
    </source>
</evidence>
<keyword evidence="10" id="KW-1185">Reference proteome</keyword>
<proteinExistence type="inferred from homology"/>
<organism evidence="9 10">
    <name type="scientific">Aspergillus avenaceus</name>
    <dbReference type="NCBI Taxonomy" id="36643"/>
    <lineage>
        <taxon>Eukaryota</taxon>
        <taxon>Fungi</taxon>
        <taxon>Dikarya</taxon>
        <taxon>Ascomycota</taxon>
        <taxon>Pezizomycotina</taxon>
        <taxon>Eurotiomycetes</taxon>
        <taxon>Eurotiomycetidae</taxon>
        <taxon>Eurotiales</taxon>
        <taxon>Aspergillaceae</taxon>
        <taxon>Aspergillus</taxon>
        <taxon>Aspergillus subgen. Circumdati</taxon>
    </lineage>
</organism>
<gene>
    <name evidence="9" type="ORF">BDV25DRAFT_48283</name>
</gene>
<comment type="subcellular location">
    <subcellularLocation>
        <location evidence="1">Membrane</location>
        <topology evidence="1">Multi-pass membrane protein</topology>
    </subcellularLocation>
</comment>
<keyword evidence="3 7" id="KW-1133">Transmembrane helix</keyword>
<accession>A0A5N6TJU2</accession>
<dbReference type="InterPro" id="IPR049326">
    <property type="entry name" value="Rhodopsin_dom_fungi"/>
</dbReference>
<feature type="region of interest" description="Disordered" evidence="6">
    <location>
        <begin position="274"/>
        <end position="349"/>
    </location>
</feature>
<dbReference type="EMBL" id="ML742253">
    <property type="protein sequence ID" value="KAE8146585.1"/>
    <property type="molecule type" value="Genomic_DNA"/>
</dbReference>
<feature type="transmembrane region" description="Helical" evidence="7">
    <location>
        <begin position="6"/>
        <end position="27"/>
    </location>
</feature>
<keyword evidence="2 7" id="KW-0812">Transmembrane</keyword>
<feature type="transmembrane region" description="Helical" evidence="7">
    <location>
        <begin position="127"/>
        <end position="154"/>
    </location>
</feature>
<evidence type="ECO:0000256" key="2">
    <source>
        <dbReference type="ARBA" id="ARBA00022692"/>
    </source>
</evidence>
<dbReference type="OrthoDB" id="4329349at2759"/>
<feature type="transmembrane region" description="Helical" evidence="7">
    <location>
        <begin position="97"/>
        <end position="115"/>
    </location>
</feature>
<evidence type="ECO:0000313" key="10">
    <source>
        <dbReference type="Proteomes" id="UP000325780"/>
    </source>
</evidence>
<evidence type="ECO:0000259" key="8">
    <source>
        <dbReference type="Pfam" id="PF20684"/>
    </source>
</evidence>
<dbReference type="GO" id="GO:0016020">
    <property type="term" value="C:membrane"/>
    <property type="evidence" value="ECO:0007669"/>
    <property type="project" value="UniProtKB-SubCell"/>
</dbReference>
<evidence type="ECO:0000256" key="4">
    <source>
        <dbReference type="ARBA" id="ARBA00023136"/>
    </source>
</evidence>
<feature type="compositionally biased region" description="Polar residues" evidence="6">
    <location>
        <begin position="320"/>
        <end position="335"/>
    </location>
</feature>
<reference evidence="9 10" key="1">
    <citation type="submission" date="2019-04" db="EMBL/GenBank/DDBJ databases">
        <title>Friends and foes A comparative genomics study of 23 Aspergillus species from section Flavi.</title>
        <authorList>
            <consortium name="DOE Joint Genome Institute"/>
            <person name="Kjaerbolling I."/>
            <person name="Vesth T."/>
            <person name="Frisvad J.C."/>
            <person name="Nybo J.L."/>
            <person name="Theobald S."/>
            <person name="Kildgaard S."/>
            <person name="Isbrandt T."/>
            <person name="Kuo A."/>
            <person name="Sato A."/>
            <person name="Lyhne E.K."/>
            <person name="Kogle M.E."/>
            <person name="Wiebenga A."/>
            <person name="Kun R.S."/>
            <person name="Lubbers R.J."/>
            <person name="Makela M.R."/>
            <person name="Barry K."/>
            <person name="Chovatia M."/>
            <person name="Clum A."/>
            <person name="Daum C."/>
            <person name="Haridas S."/>
            <person name="He G."/>
            <person name="LaButti K."/>
            <person name="Lipzen A."/>
            <person name="Mondo S."/>
            <person name="Riley R."/>
            <person name="Salamov A."/>
            <person name="Simmons B.A."/>
            <person name="Magnuson J.K."/>
            <person name="Henrissat B."/>
            <person name="Mortensen U.H."/>
            <person name="Larsen T.O."/>
            <person name="Devries R.P."/>
            <person name="Grigoriev I.V."/>
            <person name="Machida M."/>
            <person name="Baker S.E."/>
            <person name="Andersen M.R."/>
        </authorList>
    </citation>
    <scope>NUCLEOTIDE SEQUENCE [LARGE SCALE GENOMIC DNA]</scope>
    <source>
        <strain evidence="9 10">IBT 18842</strain>
    </source>
</reference>
<name>A0A5N6TJU2_ASPAV</name>
<feature type="compositionally biased region" description="Polar residues" evidence="6">
    <location>
        <begin position="295"/>
        <end position="304"/>
    </location>
</feature>
<keyword evidence="4 7" id="KW-0472">Membrane</keyword>
<comment type="similarity">
    <text evidence="5">Belongs to the SAT4 family.</text>
</comment>
<feature type="compositionally biased region" description="Basic and acidic residues" evidence="6">
    <location>
        <begin position="305"/>
        <end position="319"/>
    </location>
</feature>
<evidence type="ECO:0000256" key="7">
    <source>
        <dbReference type="SAM" id="Phobius"/>
    </source>
</evidence>
<evidence type="ECO:0000256" key="6">
    <source>
        <dbReference type="SAM" id="MobiDB-lite"/>
    </source>
</evidence>
<dbReference type="Pfam" id="PF20684">
    <property type="entry name" value="Fung_rhodopsin"/>
    <property type="match status" value="1"/>
</dbReference>
<evidence type="ECO:0000313" key="9">
    <source>
        <dbReference type="EMBL" id="KAE8146585.1"/>
    </source>
</evidence>
<feature type="transmembrane region" description="Helical" evidence="7">
    <location>
        <begin position="174"/>
        <end position="197"/>
    </location>
</feature>
<feature type="transmembrane region" description="Helical" evidence="7">
    <location>
        <begin position="209"/>
        <end position="229"/>
    </location>
</feature>
<evidence type="ECO:0000256" key="1">
    <source>
        <dbReference type="ARBA" id="ARBA00004141"/>
    </source>
</evidence>